<reference evidence="2 3" key="1">
    <citation type="submission" date="2019-02" db="EMBL/GenBank/DDBJ databases">
        <title>Deep-cultivation of Planctomycetes and their phenomic and genomic characterization uncovers novel biology.</title>
        <authorList>
            <person name="Wiegand S."/>
            <person name="Jogler M."/>
            <person name="Boedeker C."/>
            <person name="Pinto D."/>
            <person name="Vollmers J."/>
            <person name="Rivas-Marin E."/>
            <person name="Kohn T."/>
            <person name="Peeters S.H."/>
            <person name="Heuer A."/>
            <person name="Rast P."/>
            <person name="Oberbeckmann S."/>
            <person name="Bunk B."/>
            <person name="Jeske O."/>
            <person name="Meyerdierks A."/>
            <person name="Storesund J.E."/>
            <person name="Kallscheuer N."/>
            <person name="Luecker S."/>
            <person name="Lage O.M."/>
            <person name="Pohl T."/>
            <person name="Merkel B.J."/>
            <person name="Hornburger P."/>
            <person name="Mueller R.-W."/>
            <person name="Bruemmer F."/>
            <person name="Labrenz M."/>
            <person name="Spormann A.M."/>
            <person name="Op den Camp H."/>
            <person name="Overmann J."/>
            <person name="Amann R."/>
            <person name="Jetten M.S.M."/>
            <person name="Mascher T."/>
            <person name="Medema M.H."/>
            <person name="Devos D.P."/>
            <person name="Kaster A.-K."/>
            <person name="Ovreas L."/>
            <person name="Rohde M."/>
            <person name="Galperin M.Y."/>
            <person name="Jogler C."/>
        </authorList>
    </citation>
    <scope>NUCLEOTIDE SEQUENCE [LARGE SCALE GENOMIC DNA]</scope>
    <source>
        <strain evidence="2 3">Mal4</strain>
    </source>
</reference>
<sequence>MKRRIRDAVIEGYPSKFVPETLPATVPRTAAQATAILDGLRPTPANLAPSESWRRMVGGRKRYNVDRQNNAMARREAILAWLLRHRQAVWFDVLGEYCPVDRIVMRHGDGAMLARALHVGKATICRDLSALQAVAPRLFGLNCCEVTYEEYMGGWRYAHRAEMGNEQPHQNLRFPANQNGPKSRTRRVAHAATGPSSDRAMTSASDSGSGGQERGHHAAPDERRAVTPEHYLALLELHCRELDKPKRSRRVAAAASP</sequence>
<dbReference type="AlphaFoldDB" id="A0A517Z594"/>
<dbReference type="RefSeq" id="WP_145368655.1">
    <property type="nucleotide sequence ID" value="NZ_CP036275.1"/>
</dbReference>
<evidence type="ECO:0000313" key="2">
    <source>
        <dbReference type="EMBL" id="QDU37662.1"/>
    </source>
</evidence>
<protein>
    <submittedName>
        <fullName evidence="2">Uncharacterized protein</fullName>
    </submittedName>
</protein>
<keyword evidence="3" id="KW-1185">Reference proteome</keyword>
<evidence type="ECO:0000256" key="1">
    <source>
        <dbReference type="SAM" id="MobiDB-lite"/>
    </source>
</evidence>
<dbReference type="KEGG" id="mri:Mal4_19770"/>
<feature type="region of interest" description="Disordered" evidence="1">
    <location>
        <begin position="166"/>
        <end position="227"/>
    </location>
</feature>
<feature type="compositionally biased region" description="Basic and acidic residues" evidence="1">
    <location>
        <begin position="213"/>
        <end position="227"/>
    </location>
</feature>
<proteinExistence type="predicted"/>
<name>A0A517Z594_9PLAN</name>
<feature type="compositionally biased region" description="Polar residues" evidence="1">
    <location>
        <begin position="194"/>
        <end position="207"/>
    </location>
</feature>
<evidence type="ECO:0000313" key="3">
    <source>
        <dbReference type="Proteomes" id="UP000320496"/>
    </source>
</evidence>
<dbReference type="Proteomes" id="UP000320496">
    <property type="component" value="Chromosome"/>
</dbReference>
<dbReference type="EMBL" id="CP036275">
    <property type="protein sequence ID" value="QDU37662.1"/>
    <property type="molecule type" value="Genomic_DNA"/>
</dbReference>
<accession>A0A517Z594</accession>
<organism evidence="2 3">
    <name type="scientific">Maioricimonas rarisocia</name>
    <dbReference type="NCBI Taxonomy" id="2528026"/>
    <lineage>
        <taxon>Bacteria</taxon>
        <taxon>Pseudomonadati</taxon>
        <taxon>Planctomycetota</taxon>
        <taxon>Planctomycetia</taxon>
        <taxon>Planctomycetales</taxon>
        <taxon>Planctomycetaceae</taxon>
        <taxon>Maioricimonas</taxon>
    </lineage>
</organism>
<gene>
    <name evidence="2" type="ORF">Mal4_19770</name>
</gene>